<keyword evidence="5 10" id="KW-0997">Cell inner membrane</keyword>
<feature type="compositionally biased region" description="Basic and acidic residues" evidence="11">
    <location>
        <begin position="98"/>
        <end position="111"/>
    </location>
</feature>
<evidence type="ECO:0000256" key="12">
    <source>
        <dbReference type="SAM" id="SignalP"/>
    </source>
</evidence>
<comment type="similarity">
    <text evidence="2 10">Belongs to the TonB family.</text>
</comment>
<accession>A0A6M4H9B9</accession>
<keyword evidence="9" id="KW-0472">Membrane</keyword>
<keyword evidence="10" id="KW-0735">Signal-anchor</keyword>
<dbReference type="GO" id="GO:0005886">
    <property type="term" value="C:plasma membrane"/>
    <property type="evidence" value="ECO:0007669"/>
    <property type="project" value="UniProtKB-SubCell"/>
</dbReference>
<keyword evidence="6" id="KW-0812">Transmembrane</keyword>
<dbReference type="PRINTS" id="PR01374">
    <property type="entry name" value="TONBPROTEIN"/>
</dbReference>
<dbReference type="NCBIfam" id="TIGR01352">
    <property type="entry name" value="tonB_Cterm"/>
    <property type="match status" value="1"/>
</dbReference>
<feature type="chain" id="PRO_5026905595" description="Protein TonB" evidence="12">
    <location>
        <begin position="22"/>
        <end position="234"/>
    </location>
</feature>
<dbReference type="EMBL" id="CP053073">
    <property type="protein sequence ID" value="QJR16166.1"/>
    <property type="molecule type" value="Genomic_DNA"/>
</dbReference>
<keyword evidence="3 10" id="KW-0813">Transport</keyword>
<dbReference type="GO" id="GO:0031992">
    <property type="term" value="F:energy transducer activity"/>
    <property type="evidence" value="ECO:0007669"/>
    <property type="project" value="InterPro"/>
</dbReference>
<evidence type="ECO:0000256" key="8">
    <source>
        <dbReference type="ARBA" id="ARBA00022989"/>
    </source>
</evidence>
<dbReference type="GO" id="GO:0055085">
    <property type="term" value="P:transmembrane transport"/>
    <property type="evidence" value="ECO:0007669"/>
    <property type="project" value="InterPro"/>
</dbReference>
<evidence type="ECO:0000256" key="10">
    <source>
        <dbReference type="RuleBase" id="RU362123"/>
    </source>
</evidence>
<evidence type="ECO:0000313" key="15">
    <source>
        <dbReference type="Proteomes" id="UP000503096"/>
    </source>
</evidence>
<keyword evidence="4 10" id="KW-1003">Cell membrane</keyword>
<dbReference type="PROSITE" id="PS52015">
    <property type="entry name" value="TONB_CTD"/>
    <property type="match status" value="1"/>
</dbReference>
<evidence type="ECO:0000256" key="3">
    <source>
        <dbReference type="ARBA" id="ARBA00022448"/>
    </source>
</evidence>
<comment type="function">
    <text evidence="10">Interacts with outer membrane receptor proteins that carry out high-affinity binding and energy dependent uptake into the periplasmic space of specific substrates. It could act to transduce energy from the cytoplasmic membrane to specific energy-requiring processes in the outer membrane, resulting in the release into the periplasm of ligands bound by these outer membrane proteins.</text>
</comment>
<evidence type="ECO:0000313" key="14">
    <source>
        <dbReference type="EMBL" id="QJR16166.1"/>
    </source>
</evidence>
<keyword evidence="8" id="KW-1133">Transmembrane helix</keyword>
<keyword evidence="12" id="KW-0732">Signal</keyword>
<name>A0A6M4H9B9_9PROT</name>
<feature type="domain" description="TonB C-terminal" evidence="13">
    <location>
        <begin position="148"/>
        <end position="234"/>
    </location>
</feature>
<dbReference type="InParanoid" id="A0A6M4H9B9"/>
<feature type="compositionally biased region" description="Basic and acidic residues" evidence="11">
    <location>
        <begin position="69"/>
        <end position="87"/>
    </location>
</feature>
<dbReference type="InterPro" id="IPR037682">
    <property type="entry name" value="TonB_C"/>
</dbReference>
<feature type="signal peptide" evidence="12">
    <location>
        <begin position="1"/>
        <end position="21"/>
    </location>
</feature>
<evidence type="ECO:0000256" key="7">
    <source>
        <dbReference type="ARBA" id="ARBA00022927"/>
    </source>
</evidence>
<keyword evidence="7 10" id="KW-0653">Protein transport</keyword>
<evidence type="ECO:0000256" key="9">
    <source>
        <dbReference type="ARBA" id="ARBA00023136"/>
    </source>
</evidence>
<gene>
    <name evidence="14" type="ORF">DSM104440_02995</name>
</gene>
<proteinExistence type="inferred from homology"/>
<dbReference type="PROSITE" id="PS51257">
    <property type="entry name" value="PROKAR_LIPOPROTEIN"/>
    <property type="match status" value="1"/>
</dbReference>
<dbReference type="AlphaFoldDB" id="A0A6M4H9B9"/>
<dbReference type="Proteomes" id="UP000503096">
    <property type="component" value="Chromosome"/>
</dbReference>
<feature type="compositionally biased region" description="Basic and acidic residues" evidence="11">
    <location>
        <begin position="51"/>
        <end position="62"/>
    </location>
</feature>
<protein>
    <recommendedName>
        <fullName evidence="10">Protein TonB</fullName>
    </recommendedName>
</protein>
<evidence type="ECO:0000256" key="2">
    <source>
        <dbReference type="ARBA" id="ARBA00006555"/>
    </source>
</evidence>
<dbReference type="GO" id="GO:0030288">
    <property type="term" value="C:outer membrane-bounded periplasmic space"/>
    <property type="evidence" value="ECO:0007669"/>
    <property type="project" value="InterPro"/>
</dbReference>
<dbReference type="GO" id="GO:0015891">
    <property type="term" value="P:siderophore transport"/>
    <property type="evidence" value="ECO:0007669"/>
    <property type="project" value="InterPro"/>
</dbReference>
<organism evidence="14 15">
    <name type="scientific">Usitatibacter palustris</name>
    <dbReference type="NCBI Taxonomy" id="2732487"/>
    <lineage>
        <taxon>Bacteria</taxon>
        <taxon>Pseudomonadati</taxon>
        <taxon>Pseudomonadota</taxon>
        <taxon>Betaproteobacteria</taxon>
        <taxon>Nitrosomonadales</taxon>
        <taxon>Usitatibacteraceae</taxon>
        <taxon>Usitatibacter</taxon>
    </lineage>
</organism>
<dbReference type="InterPro" id="IPR003538">
    <property type="entry name" value="TonB"/>
</dbReference>
<feature type="region of interest" description="Disordered" evidence="11">
    <location>
        <begin position="24"/>
        <end position="153"/>
    </location>
</feature>
<feature type="compositionally biased region" description="Low complexity" evidence="11">
    <location>
        <begin position="130"/>
        <end position="140"/>
    </location>
</feature>
<sequence length="234" mass="24628">MFMLRGLLAAVAAGLLLTACGKSEPPAKARANAPVQIPQPDASGSSGGKVDPNEGLKERLARQEAASKLFDKTKPEPPPKAEPKAPAESRSAAATKAEPAKPEPVKAEPPKPVEAPPPVAEKKAEPAPAPRTDVAAAKPAATPPPPPPSVQAAKLVSRVDPDFPREAAQQGIDKGHVKVRMTLDANGNVTKVDIIEAVPRRVFDRAVVRALSQWRFNDGASGRTVETEVEFRPQ</sequence>
<evidence type="ECO:0000256" key="4">
    <source>
        <dbReference type="ARBA" id="ARBA00022475"/>
    </source>
</evidence>
<evidence type="ECO:0000259" key="13">
    <source>
        <dbReference type="PROSITE" id="PS52015"/>
    </source>
</evidence>
<dbReference type="RefSeq" id="WP_171164049.1">
    <property type="nucleotide sequence ID" value="NZ_CP053073.1"/>
</dbReference>
<evidence type="ECO:0000256" key="5">
    <source>
        <dbReference type="ARBA" id="ARBA00022519"/>
    </source>
</evidence>
<dbReference type="Pfam" id="PF03544">
    <property type="entry name" value="TonB_C"/>
    <property type="match status" value="1"/>
</dbReference>
<dbReference type="InterPro" id="IPR051045">
    <property type="entry name" value="TonB-dependent_transducer"/>
</dbReference>
<reference evidence="14 15" key="1">
    <citation type="submission" date="2020-04" db="EMBL/GenBank/DDBJ databases">
        <title>Usitatibacter rugosus gen. nov., sp. nov. and Usitatibacter palustris sp. nov., novel members of Usitatibacteraceae fam. nov. within the order Nitrosomonadales isolated from soil.</title>
        <authorList>
            <person name="Huber K.J."/>
            <person name="Neumann-Schaal M."/>
            <person name="Geppert A."/>
            <person name="Luckner M."/>
            <person name="Wanner G."/>
            <person name="Overmann J."/>
        </authorList>
    </citation>
    <scope>NUCLEOTIDE SEQUENCE [LARGE SCALE GENOMIC DNA]</scope>
    <source>
        <strain evidence="14 15">Swamp67</strain>
    </source>
</reference>
<dbReference type="SUPFAM" id="SSF74653">
    <property type="entry name" value="TolA/TonB C-terminal domain"/>
    <property type="match status" value="1"/>
</dbReference>
<comment type="subcellular location">
    <subcellularLocation>
        <location evidence="1 10">Cell inner membrane</location>
        <topology evidence="1 10">Single-pass membrane protein</topology>
        <orientation evidence="1 10">Periplasmic side</orientation>
    </subcellularLocation>
</comment>
<evidence type="ECO:0000256" key="11">
    <source>
        <dbReference type="SAM" id="MobiDB-lite"/>
    </source>
</evidence>
<keyword evidence="15" id="KW-1185">Reference proteome</keyword>
<evidence type="ECO:0000256" key="1">
    <source>
        <dbReference type="ARBA" id="ARBA00004383"/>
    </source>
</evidence>
<dbReference type="KEGG" id="upl:DSM104440_02995"/>
<dbReference type="GO" id="GO:0015031">
    <property type="term" value="P:protein transport"/>
    <property type="evidence" value="ECO:0007669"/>
    <property type="project" value="UniProtKB-UniRule"/>
</dbReference>
<dbReference type="PANTHER" id="PTHR33446">
    <property type="entry name" value="PROTEIN TONB-RELATED"/>
    <property type="match status" value="1"/>
</dbReference>
<evidence type="ECO:0000256" key="6">
    <source>
        <dbReference type="ARBA" id="ARBA00022692"/>
    </source>
</evidence>
<dbReference type="InterPro" id="IPR006260">
    <property type="entry name" value="TonB/TolA_C"/>
</dbReference>
<feature type="compositionally biased region" description="Low complexity" evidence="11">
    <location>
        <begin position="88"/>
        <end position="97"/>
    </location>
</feature>
<dbReference type="Gene3D" id="3.30.2420.10">
    <property type="entry name" value="TonB"/>
    <property type="match status" value="1"/>
</dbReference>